<feature type="non-terminal residue" evidence="3">
    <location>
        <position position="424"/>
    </location>
</feature>
<evidence type="ECO:0000259" key="2">
    <source>
        <dbReference type="Pfam" id="PF03372"/>
    </source>
</evidence>
<gene>
    <name evidence="3" type="ORF">RFI_27159</name>
</gene>
<dbReference type="OrthoDB" id="428734at2759"/>
<dbReference type="Proteomes" id="UP000023152">
    <property type="component" value="Unassembled WGS sequence"/>
</dbReference>
<feature type="region of interest" description="Disordered" evidence="1">
    <location>
        <begin position="360"/>
        <end position="424"/>
    </location>
</feature>
<dbReference type="EMBL" id="ASPP01023584">
    <property type="protein sequence ID" value="ETO10218.1"/>
    <property type="molecule type" value="Genomic_DNA"/>
</dbReference>
<dbReference type="PANTHER" id="PTHR12121:SF34">
    <property type="entry name" value="PROTEIN ANGEL"/>
    <property type="match status" value="1"/>
</dbReference>
<evidence type="ECO:0000313" key="4">
    <source>
        <dbReference type="Proteomes" id="UP000023152"/>
    </source>
</evidence>
<protein>
    <recommendedName>
        <fullName evidence="2">Endonuclease/exonuclease/phosphatase domain-containing protein</fullName>
    </recommendedName>
</protein>
<reference evidence="3 4" key="1">
    <citation type="journal article" date="2013" name="Curr. Biol.">
        <title>The Genome of the Foraminiferan Reticulomyxa filosa.</title>
        <authorList>
            <person name="Glockner G."/>
            <person name="Hulsmann N."/>
            <person name="Schleicher M."/>
            <person name="Noegel A.A."/>
            <person name="Eichinger L."/>
            <person name="Gallinger C."/>
            <person name="Pawlowski J."/>
            <person name="Sierra R."/>
            <person name="Euteneuer U."/>
            <person name="Pillet L."/>
            <person name="Moustafa A."/>
            <person name="Platzer M."/>
            <person name="Groth M."/>
            <person name="Szafranski K."/>
            <person name="Schliwa M."/>
        </authorList>
    </citation>
    <scope>NUCLEOTIDE SEQUENCE [LARGE SCALE GENOMIC DNA]</scope>
</reference>
<feature type="domain" description="Endonuclease/exonuclease/phosphatase" evidence="2">
    <location>
        <begin position="15"/>
        <end position="320"/>
    </location>
</feature>
<dbReference type="SUPFAM" id="SSF56219">
    <property type="entry name" value="DNase I-like"/>
    <property type="match status" value="1"/>
</dbReference>
<feature type="compositionally biased region" description="Polar residues" evidence="1">
    <location>
        <begin position="363"/>
        <end position="384"/>
    </location>
</feature>
<dbReference type="AlphaFoldDB" id="X6M8A5"/>
<evidence type="ECO:0000256" key="1">
    <source>
        <dbReference type="SAM" id="MobiDB-lite"/>
    </source>
</evidence>
<dbReference type="Gene3D" id="3.60.10.10">
    <property type="entry name" value="Endonuclease/exonuclease/phosphatase"/>
    <property type="match status" value="1"/>
</dbReference>
<organism evidence="3 4">
    <name type="scientific">Reticulomyxa filosa</name>
    <dbReference type="NCBI Taxonomy" id="46433"/>
    <lineage>
        <taxon>Eukaryota</taxon>
        <taxon>Sar</taxon>
        <taxon>Rhizaria</taxon>
        <taxon>Retaria</taxon>
        <taxon>Foraminifera</taxon>
        <taxon>Monothalamids</taxon>
        <taxon>Reticulomyxidae</taxon>
        <taxon>Reticulomyxa</taxon>
    </lineage>
</organism>
<accession>X6M8A5</accession>
<proteinExistence type="predicted"/>
<name>X6M8A5_RETFI</name>
<dbReference type="InterPro" id="IPR036691">
    <property type="entry name" value="Endo/exonu/phosph_ase_sf"/>
</dbReference>
<dbReference type="InterPro" id="IPR050410">
    <property type="entry name" value="CCR4/nocturin_mRNA_transcr"/>
</dbReference>
<evidence type="ECO:0000313" key="3">
    <source>
        <dbReference type="EMBL" id="ETO10218.1"/>
    </source>
</evidence>
<dbReference type="Pfam" id="PF03372">
    <property type="entry name" value="Exo_endo_phos"/>
    <property type="match status" value="1"/>
</dbReference>
<dbReference type="PANTHER" id="PTHR12121">
    <property type="entry name" value="CARBON CATABOLITE REPRESSOR PROTEIN 4"/>
    <property type="match status" value="1"/>
</dbReference>
<dbReference type="InterPro" id="IPR005135">
    <property type="entry name" value="Endo/exonuclease/phosphatase"/>
</dbReference>
<feature type="compositionally biased region" description="Polar residues" evidence="1">
    <location>
        <begin position="402"/>
        <end position="424"/>
    </location>
</feature>
<keyword evidence="4" id="KW-1185">Reference proteome</keyword>
<dbReference type="GO" id="GO:0000175">
    <property type="term" value="F:3'-5'-RNA exonuclease activity"/>
    <property type="evidence" value="ECO:0007669"/>
    <property type="project" value="TreeGrafter"/>
</dbReference>
<dbReference type="OMA" id="QVYTYVP"/>
<sequence>MFKKMCKSSHNFRVLSYNCLAPIYCNEHAYPYVNSHVLNWDYRKYNITREILRYCPDIICLQEVQLNHFEEFFQKEFQEHNYEGIFRTKTRDSIREKRSIDGCAIFFNKNRYDVRSRYHVDFNETARQYLAQHFHLDPKNIPKDTQHPCRQMIRRLHKGNVALILLLTEKTNSAYDHPHELIVANTHMYWDPKFTDVKVWQTYMLCKELQKLRALGHNAPIVLCGDFNSEPSSAVYQILVQSKIDKTAYNVKLVSSRITIQIELIKEYGEQNIPSLEELQHELNFVSAYTNEPKYTNYTAHYKGTLDYVLYSKEKLSCLSHLEEVEETQLSKEMALPNSVHSSDHVPLMAEFGYNDDIKSFHNDLSNQHQQQQPLFQSNSPNNHISKRGNDDKLKMKAKPILSSQNTASAATAVVLNSKNPKDL</sequence>
<comment type="caution">
    <text evidence="3">The sequence shown here is derived from an EMBL/GenBank/DDBJ whole genome shotgun (WGS) entry which is preliminary data.</text>
</comment>